<organism evidence="1 2">
    <name type="scientific">Meloidogyne enterolobii</name>
    <name type="common">Root-knot nematode worm</name>
    <name type="synonym">Meloidogyne mayaguensis</name>
    <dbReference type="NCBI Taxonomy" id="390850"/>
    <lineage>
        <taxon>Eukaryota</taxon>
        <taxon>Metazoa</taxon>
        <taxon>Ecdysozoa</taxon>
        <taxon>Nematoda</taxon>
        <taxon>Chromadorea</taxon>
        <taxon>Rhabditida</taxon>
        <taxon>Tylenchina</taxon>
        <taxon>Tylenchomorpha</taxon>
        <taxon>Tylenchoidea</taxon>
        <taxon>Meloidogynidae</taxon>
        <taxon>Meloidogyninae</taxon>
        <taxon>Meloidogyne</taxon>
    </lineage>
</organism>
<accession>A0ACB0YLW1</accession>
<dbReference type="Proteomes" id="UP001497535">
    <property type="component" value="Unassembled WGS sequence"/>
</dbReference>
<reference evidence="1" key="1">
    <citation type="submission" date="2023-11" db="EMBL/GenBank/DDBJ databases">
        <authorList>
            <person name="Poullet M."/>
        </authorList>
    </citation>
    <scope>NUCLEOTIDE SEQUENCE</scope>
    <source>
        <strain evidence="1">E1834</strain>
    </source>
</reference>
<proteinExistence type="predicted"/>
<keyword evidence="2" id="KW-1185">Reference proteome</keyword>
<name>A0ACB0YLW1_MELEN</name>
<protein>
    <submittedName>
        <fullName evidence="1">Uncharacterized protein</fullName>
    </submittedName>
</protein>
<comment type="caution">
    <text evidence="1">The sequence shown here is derived from an EMBL/GenBank/DDBJ whole genome shotgun (WGS) entry which is preliminary data.</text>
</comment>
<evidence type="ECO:0000313" key="2">
    <source>
        <dbReference type="Proteomes" id="UP001497535"/>
    </source>
</evidence>
<dbReference type="EMBL" id="CAVMJV010000014">
    <property type="protein sequence ID" value="CAK5052531.1"/>
    <property type="molecule type" value="Genomic_DNA"/>
</dbReference>
<sequence length="67" mass="7859">MGFFRFGKCTICLSTLRSDNVYTLKNCNHTFHHECVTRWISEGSKTCPTCRVSAILSDIKQLYRRRK</sequence>
<gene>
    <name evidence="1" type="ORF">MENTE1834_LOCUS13905</name>
</gene>
<evidence type="ECO:0000313" key="1">
    <source>
        <dbReference type="EMBL" id="CAK5052531.1"/>
    </source>
</evidence>